<dbReference type="EMBL" id="CP043939">
    <property type="protein sequence ID" value="QER67858.1"/>
    <property type="molecule type" value="Genomic_DNA"/>
</dbReference>
<sequence length="198" mass="23199">MYDESDFIIFEDLTLQGRLGKIREFIDPKFEKTGEQLHDYFSKQGLQVYQHVAKHARRTVNPPVDTWIAFGPNKRGYKKDPHFELGFWDDRMFLKLCLLSESKANPFNAKYLQDSEAAIQQLNDKYGVSGDHTTKGMQLLENTSNYIDRYSKVKSAEFMVGIEWPRHDGFFSNEDQFDIIQATIADLINIYQIWVIRD</sequence>
<keyword evidence="2" id="KW-1185">Reference proteome</keyword>
<dbReference type="Pfam" id="PF06335">
    <property type="entry name" value="DUF1054"/>
    <property type="match status" value="1"/>
</dbReference>
<accession>A0A5P1X6E4</accession>
<reference evidence="1 2" key="1">
    <citation type="submission" date="2019-09" db="EMBL/GenBank/DDBJ databases">
        <title>Complete Genome Sequence of Lactobacillus nenjiangensis SH-Y15, isolated from sauerkraut.</title>
        <authorList>
            <person name="Yang H."/>
        </authorList>
    </citation>
    <scope>NUCLEOTIDE SEQUENCE [LARGE SCALE GENOMIC DNA]</scope>
    <source>
        <strain evidence="1 2">SH-Y15</strain>
    </source>
</reference>
<dbReference type="KEGG" id="lnn:F0161_08385"/>
<dbReference type="OrthoDB" id="9812818at2"/>
<dbReference type="RefSeq" id="WP_137601568.1">
    <property type="nucleotide sequence ID" value="NZ_BJEB01000012.1"/>
</dbReference>
<dbReference type="SUPFAM" id="SSF142913">
    <property type="entry name" value="YktB/PF0168-like"/>
    <property type="match status" value="1"/>
</dbReference>
<protein>
    <submittedName>
        <fullName evidence="1">DUF1054 family protein</fullName>
    </submittedName>
</protein>
<dbReference type="Gene3D" id="3.30.930.20">
    <property type="entry name" value="Protein of unknown function DUF1054"/>
    <property type="match status" value="1"/>
</dbReference>
<evidence type="ECO:0000313" key="2">
    <source>
        <dbReference type="Proteomes" id="UP000325295"/>
    </source>
</evidence>
<gene>
    <name evidence="1" type="ORF">F0161_08385</name>
</gene>
<dbReference type="InterPro" id="IPR009403">
    <property type="entry name" value="UPF0637"/>
</dbReference>
<proteinExistence type="predicted"/>
<dbReference type="InterPro" id="IPR053707">
    <property type="entry name" value="UPF0637_domain_sf"/>
</dbReference>
<evidence type="ECO:0000313" key="1">
    <source>
        <dbReference type="EMBL" id="QER67858.1"/>
    </source>
</evidence>
<dbReference type="AlphaFoldDB" id="A0A5P1X6E4"/>
<organism evidence="1 2">
    <name type="scientific">Paucilactobacillus nenjiangensis</name>
    <dbReference type="NCBI Taxonomy" id="1296540"/>
    <lineage>
        <taxon>Bacteria</taxon>
        <taxon>Bacillati</taxon>
        <taxon>Bacillota</taxon>
        <taxon>Bacilli</taxon>
        <taxon>Lactobacillales</taxon>
        <taxon>Lactobacillaceae</taxon>
        <taxon>Paucilactobacillus</taxon>
    </lineage>
</organism>
<name>A0A5P1X6E4_9LACO</name>
<dbReference type="Proteomes" id="UP000325295">
    <property type="component" value="Chromosome"/>
</dbReference>